<dbReference type="GO" id="GO:0005886">
    <property type="term" value="C:plasma membrane"/>
    <property type="evidence" value="ECO:0007669"/>
    <property type="project" value="UniProtKB-SubCell"/>
</dbReference>
<keyword evidence="2 7" id="KW-0813">Transport</keyword>
<dbReference type="InterPro" id="IPR000515">
    <property type="entry name" value="MetI-like"/>
</dbReference>
<dbReference type="CDD" id="cd06261">
    <property type="entry name" value="TM_PBP2"/>
    <property type="match status" value="1"/>
</dbReference>
<feature type="transmembrane region" description="Helical" evidence="7">
    <location>
        <begin position="290"/>
        <end position="307"/>
    </location>
</feature>
<dbReference type="AlphaFoldDB" id="A0A512PA64"/>
<feature type="transmembrane region" description="Helical" evidence="7">
    <location>
        <begin position="175"/>
        <end position="201"/>
    </location>
</feature>
<dbReference type="OrthoDB" id="3543764at2"/>
<gene>
    <name evidence="9" type="ORF">CSO01_07710</name>
</gene>
<dbReference type="InterPro" id="IPR035906">
    <property type="entry name" value="MetI-like_sf"/>
</dbReference>
<name>A0A512PA64_9CELL</name>
<evidence type="ECO:0000256" key="5">
    <source>
        <dbReference type="ARBA" id="ARBA00022989"/>
    </source>
</evidence>
<comment type="caution">
    <text evidence="9">The sequence shown here is derived from an EMBL/GenBank/DDBJ whole genome shotgun (WGS) entry which is preliminary data.</text>
</comment>
<reference evidence="9 10" key="1">
    <citation type="submission" date="2019-07" db="EMBL/GenBank/DDBJ databases">
        <title>Whole genome shotgun sequence of Cellulomonas soli NBRC 109434.</title>
        <authorList>
            <person name="Hosoyama A."/>
            <person name="Uohara A."/>
            <person name="Ohji S."/>
            <person name="Ichikawa N."/>
        </authorList>
    </citation>
    <scope>NUCLEOTIDE SEQUENCE [LARGE SCALE GENOMIC DNA]</scope>
    <source>
        <strain evidence="9 10">NBRC 109434</strain>
    </source>
</reference>
<dbReference type="SUPFAM" id="SSF161098">
    <property type="entry name" value="MetI-like"/>
    <property type="match status" value="1"/>
</dbReference>
<evidence type="ECO:0000256" key="2">
    <source>
        <dbReference type="ARBA" id="ARBA00022448"/>
    </source>
</evidence>
<evidence type="ECO:0000256" key="6">
    <source>
        <dbReference type="ARBA" id="ARBA00023136"/>
    </source>
</evidence>
<feature type="domain" description="ABC transmembrane type-1" evidence="8">
    <location>
        <begin position="95"/>
        <end position="304"/>
    </location>
</feature>
<accession>A0A512PA64</accession>
<dbReference type="Proteomes" id="UP000321798">
    <property type="component" value="Unassembled WGS sequence"/>
</dbReference>
<comment type="similarity">
    <text evidence="7">Belongs to the binding-protein-dependent transport system permease family.</text>
</comment>
<dbReference type="InterPro" id="IPR045621">
    <property type="entry name" value="BPD_transp_1_N"/>
</dbReference>
<evidence type="ECO:0000256" key="7">
    <source>
        <dbReference type="RuleBase" id="RU363032"/>
    </source>
</evidence>
<evidence type="ECO:0000313" key="10">
    <source>
        <dbReference type="Proteomes" id="UP000321798"/>
    </source>
</evidence>
<proteinExistence type="inferred from homology"/>
<evidence type="ECO:0000259" key="8">
    <source>
        <dbReference type="PROSITE" id="PS50928"/>
    </source>
</evidence>
<protein>
    <submittedName>
        <fullName evidence="9">Peptide ABC transporter permease</fullName>
    </submittedName>
</protein>
<evidence type="ECO:0000256" key="4">
    <source>
        <dbReference type="ARBA" id="ARBA00022692"/>
    </source>
</evidence>
<feature type="transmembrane region" description="Helical" evidence="7">
    <location>
        <begin position="130"/>
        <end position="155"/>
    </location>
</feature>
<dbReference type="PROSITE" id="PS50928">
    <property type="entry name" value="ABC_TM1"/>
    <property type="match status" value="1"/>
</dbReference>
<dbReference type="Gene3D" id="1.10.3720.10">
    <property type="entry name" value="MetI-like"/>
    <property type="match status" value="1"/>
</dbReference>
<feature type="transmembrane region" description="Helical" evidence="7">
    <location>
        <begin position="97"/>
        <end position="118"/>
    </location>
</feature>
<feature type="transmembrane region" description="Helical" evidence="7">
    <location>
        <begin position="9"/>
        <end position="30"/>
    </location>
</feature>
<evidence type="ECO:0000256" key="1">
    <source>
        <dbReference type="ARBA" id="ARBA00004651"/>
    </source>
</evidence>
<sequence>MALYVLRRLGLFVLGLLVTSAIVFGVLRVLPGDVAQVIGGVKATPEQIDAIREAYGLDQPLLSQYLHWLGGLVRFDLGDSLLTGTPIGSELAEKLSVTIPLCVLGLSVAILLGVPLGVWSGLRHRRASGVAVSAGAQAVAAVPVLWAGLLLVVLLGKGVGLVPVLPSQGFPRDGWAQPGAALSALILPALTIGIVEGAVILRFVRSAILEALPQEYIRTAAAKGLTRTQAVLRHGLPNASLAVLSVIALQAASLVTGAVLVEALFALPGMGRMLADDVGQRDLVKVQSEVLLLTGLVLLIGLLVDVTHRVIDPRQRRAAA</sequence>
<keyword evidence="6 7" id="KW-0472">Membrane</keyword>
<dbReference type="Pfam" id="PF00528">
    <property type="entry name" value="BPD_transp_1"/>
    <property type="match status" value="1"/>
</dbReference>
<organism evidence="9 10">
    <name type="scientific">Cellulomonas soli</name>
    <dbReference type="NCBI Taxonomy" id="931535"/>
    <lineage>
        <taxon>Bacteria</taxon>
        <taxon>Bacillati</taxon>
        <taxon>Actinomycetota</taxon>
        <taxon>Actinomycetes</taxon>
        <taxon>Micrococcales</taxon>
        <taxon>Cellulomonadaceae</taxon>
        <taxon>Cellulomonas</taxon>
    </lineage>
</organism>
<dbReference type="PANTHER" id="PTHR43163:SF6">
    <property type="entry name" value="DIPEPTIDE TRANSPORT SYSTEM PERMEASE PROTEIN DPPB-RELATED"/>
    <property type="match status" value="1"/>
</dbReference>
<feature type="transmembrane region" description="Helical" evidence="7">
    <location>
        <begin position="241"/>
        <end position="270"/>
    </location>
</feature>
<evidence type="ECO:0000256" key="3">
    <source>
        <dbReference type="ARBA" id="ARBA00022475"/>
    </source>
</evidence>
<keyword evidence="5 7" id="KW-1133">Transmembrane helix</keyword>
<dbReference type="GO" id="GO:0071916">
    <property type="term" value="F:dipeptide transmembrane transporter activity"/>
    <property type="evidence" value="ECO:0007669"/>
    <property type="project" value="TreeGrafter"/>
</dbReference>
<dbReference type="Pfam" id="PF19300">
    <property type="entry name" value="BPD_transp_1_N"/>
    <property type="match status" value="1"/>
</dbReference>
<dbReference type="EMBL" id="BKAL01000002">
    <property type="protein sequence ID" value="GEP68056.1"/>
    <property type="molecule type" value="Genomic_DNA"/>
</dbReference>
<dbReference type="PANTHER" id="PTHR43163">
    <property type="entry name" value="DIPEPTIDE TRANSPORT SYSTEM PERMEASE PROTEIN DPPB-RELATED"/>
    <property type="match status" value="1"/>
</dbReference>
<keyword evidence="3" id="KW-1003">Cell membrane</keyword>
<evidence type="ECO:0000313" key="9">
    <source>
        <dbReference type="EMBL" id="GEP68056.1"/>
    </source>
</evidence>
<keyword evidence="4 7" id="KW-0812">Transmembrane</keyword>
<keyword evidence="10" id="KW-1185">Reference proteome</keyword>
<comment type="subcellular location">
    <subcellularLocation>
        <location evidence="1 7">Cell membrane</location>
        <topology evidence="1 7">Multi-pass membrane protein</topology>
    </subcellularLocation>
</comment>
<dbReference type="RefSeq" id="WP_146951815.1">
    <property type="nucleotide sequence ID" value="NZ_BAABBJ010000015.1"/>
</dbReference>